<reference evidence="2 3" key="1">
    <citation type="submission" date="2014-08" db="EMBL/GenBank/DDBJ databases">
        <title>Comparative genomics of the Paenibacillus odorifer group.</title>
        <authorList>
            <person name="den Bakker H.C."/>
            <person name="Tsai Y.-C."/>
            <person name="Martin N."/>
            <person name="Korlach J."/>
            <person name="Wiedmann M."/>
        </authorList>
    </citation>
    <scope>NUCLEOTIDE SEQUENCE [LARGE SCALE GENOMIC DNA]</scope>
    <source>
        <strain evidence="2 3">DSM 15220</strain>
    </source>
</reference>
<evidence type="ECO:0000256" key="1">
    <source>
        <dbReference type="SAM" id="Phobius"/>
    </source>
</evidence>
<name>A0A089MFS2_9BACL</name>
<feature type="transmembrane region" description="Helical" evidence="1">
    <location>
        <begin position="162"/>
        <end position="180"/>
    </location>
</feature>
<sequence length="210" mass="23958">MSWEPMGFVFFSTLEFIAIYFITCALFRLKPSEIIFPALFIILLMDLQSFFLRKDLELPAFVPLINILLFILLFTTVTRIPVMWSAVISVMGYFAFVLLQVGLVQLSFGYLSVSELSSHPEKGYFLQVISSVIGIGGARMFYALGGGFTFEFERLRLRRETLYVCILIGIALVTSVWLLYNGNSLTDVISVSIALLFFIYFAIKKEKERD</sequence>
<dbReference type="EMBL" id="CP009287">
    <property type="protein sequence ID" value="AIQ70338.1"/>
    <property type="molecule type" value="Genomic_DNA"/>
</dbReference>
<feature type="transmembrane region" description="Helical" evidence="1">
    <location>
        <begin position="58"/>
        <end position="75"/>
    </location>
</feature>
<gene>
    <name evidence="2" type="ORF">PGRAT_23880</name>
</gene>
<protein>
    <submittedName>
        <fullName evidence="2">Uncharacterized protein</fullName>
    </submittedName>
</protein>
<dbReference type="RefSeq" id="WP_025705947.1">
    <property type="nucleotide sequence ID" value="NZ_CP009287.1"/>
</dbReference>
<dbReference type="OrthoDB" id="2678566at2"/>
<dbReference type="AlphaFoldDB" id="A0A089MFS2"/>
<keyword evidence="1" id="KW-1133">Transmembrane helix</keyword>
<keyword evidence="3" id="KW-1185">Reference proteome</keyword>
<proteinExistence type="predicted"/>
<feature type="transmembrane region" description="Helical" evidence="1">
    <location>
        <begin position="186"/>
        <end position="203"/>
    </location>
</feature>
<dbReference type="STRING" id="189425.PGRAT_23880"/>
<dbReference type="KEGG" id="pgm:PGRAT_23880"/>
<dbReference type="eggNOG" id="ENOG503481K">
    <property type="taxonomic scope" value="Bacteria"/>
</dbReference>
<feature type="transmembrane region" description="Helical" evidence="1">
    <location>
        <begin position="6"/>
        <end position="27"/>
    </location>
</feature>
<feature type="transmembrane region" description="Helical" evidence="1">
    <location>
        <begin position="82"/>
        <end position="104"/>
    </location>
</feature>
<feature type="transmembrane region" description="Helical" evidence="1">
    <location>
        <begin position="124"/>
        <end position="150"/>
    </location>
</feature>
<feature type="transmembrane region" description="Helical" evidence="1">
    <location>
        <begin position="34"/>
        <end position="52"/>
    </location>
</feature>
<organism evidence="2 3">
    <name type="scientific">Paenibacillus graminis</name>
    <dbReference type="NCBI Taxonomy" id="189425"/>
    <lineage>
        <taxon>Bacteria</taxon>
        <taxon>Bacillati</taxon>
        <taxon>Bacillota</taxon>
        <taxon>Bacilli</taxon>
        <taxon>Bacillales</taxon>
        <taxon>Paenibacillaceae</taxon>
        <taxon>Paenibacillus</taxon>
    </lineage>
</organism>
<keyword evidence="1" id="KW-0472">Membrane</keyword>
<dbReference type="Proteomes" id="UP000029500">
    <property type="component" value="Chromosome"/>
</dbReference>
<dbReference type="HOGENOM" id="CLU_113335_0_0_9"/>
<evidence type="ECO:0000313" key="3">
    <source>
        <dbReference type="Proteomes" id="UP000029500"/>
    </source>
</evidence>
<keyword evidence="1" id="KW-0812">Transmembrane</keyword>
<evidence type="ECO:0000313" key="2">
    <source>
        <dbReference type="EMBL" id="AIQ70338.1"/>
    </source>
</evidence>
<accession>A0A089MFS2</accession>